<keyword evidence="13" id="KW-1185">Reference proteome</keyword>
<evidence type="ECO:0008006" key="14">
    <source>
        <dbReference type="Google" id="ProtNLM"/>
    </source>
</evidence>
<comment type="subcellular location">
    <subcellularLocation>
        <location evidence="1">Golgi apparatus membrane</location>
        <topology evidence="1">Single-pass type II membrane protein</topology>
    </subcellularLocation>
</comment>
<protein>
    <recommendedName>
        <fullName evidence="14">Alpha-1,2-mannosyltransferase MNN2</fullName>
    </recommendedName>
</protein>
<comment type="caution">
    <text evidence="12">The sequence shown here is derived from an EMBL/GenBank/DDBJ whole genome shotgun (WGS) entry which is preliminary data.</text>
</comment>
<dbReference type="PANTHER" id="PTHR31646:SF1">
    <property type="entry name" value="ALPHA-1,2-MANNOSYLTRANSFERASE MNN2"/>
    <property type="match status" value="1"/>
</dbReference>
<dbReference type="EMBL" id="PUHR01000058">
    <property type="protein sequence ID" value="KAG0668767.1"/>
    <property type="molecule type" value="Genomic_DNA"/>
</dbReference>
<dbReference type="PANTHER" id="PTHR31646">
    <property type="entry name" value="ALPHA-1,2-MANNOSYLTRANSFERASE MNN2"/>
    <property type="match status" value="1"/>
</dbReference>
<keyword evidence="10" id="KW-0325">Glycoprotein</keyword>
<evidence type="ECO:0000256" key="10">
    <source>
        <dbReference type="ARBA" id="ARBA00023180"/>
    </source>
</evidence>
<evidence type="ECO:0000256" key="6">
    <source>
        <dbReference type="ARBA" id="ARBA00022968"/>
    </source>
</evidence>
<evidence type="ECO:0000256" key="1">
    <source>
        <dbReference type="ARBA" id="ARBA00004323"/>
    </source>
</evidence>
<dbReference type="Proteomes" id="UP000750334">
    <property type="component" value="Unassembled WGS sequence"/>
</dbReference>
<dbReference type="GO" id="GO:0000139">
    <property type="term" value="C:Golgi membrane"/>
    <property type="evidence" value="ECO:0007669"/>
    <property type="project" value="UniProtKB-SubCell"/>
</dbReference>
<evidence type="ECO:0000256" key="3">
    <source>
        <dbReference type="ARBA" id="ARBA00009105"/>
    </source>
</evidence>
<dbReference type="AlphaFoldDB" id="A0A9P6WB50"/>
<accession>A0A9P6WB50</accession>
<dbReference type="GO" id="GO:0000026">
    <property type="term" value="F:alpha-1,2-mannosyltransferase activity"/>
    <property type="evidence" value="ECO:0007669"/>
    <property type="project" value="TreeGrafter"/>
</dbReference>
<dbReference type="FunFam" id="3.90.550.10:FF:000177">
    <property type="entry name" value="MNN5p Alpha-1,2-mannosyltransferase"/>
    <property type="match status" value="1"/>
</dbReference>
<evidence type="ECO:0000256" key="2">
    <source>
        <dbReference type="ARBA" id="ARBA00004922"/>
    </source>
</evidence>
<dbReference type="InterPro" id="IPR029044">
    <property type="entry name" value="Nucleotide-diphossugar_trans"/>
</dbReference>
<proteinExistence type="inferred from homology"/>
<keyword evidence="8" id="KW-0333">Golgi apparatus</keyword>
<dbReference type="Pfam" id="PF11051">
    <property type="entry name" value="Mannosyl_trans3"/>
    <property type="match status" value="1"/>
</dbReference>
<evidence type="ECO:0000256" key="7">
    <source>
        <dbReference type="ARBA" id="ARBA00022989"/>
    </source>
</evidence>
<dbReference type="InterPro" id="IPR022751">
    <property type="entry name" value="Alpha_mannosyltransferase"/>
</dbReference>
<keyword evidence="11" id="KW-0732">Signal</keyword>
<feature type="chain" id="PRO_5040477326" description="Alpha-1,2-mannosyltransferase MNN2" evidence="11">
    <location>
        <begin position="31"/>
        <end position="635"/>
    </location>
</feature>
<gene>
    <name evidence="12" type="ORF">C6P45_004369</name>
</gene>
<keyword evidence="5" id="KW-0812">Transmembrane</keyword>
<keyword evidence="7" id="KW-1133">Transmembrane helix</keyword>
<evidence type="ECO:0000256" key="8">
    <source>
        <dbReference type="ARBA" id="ARBA00023034"/>
    </source>
</evidence>
<evidence type="ECO:0000256" key="11">
    <source>
        <dbReference type="SAM" id="SignalP"/>
    </source>
</evidence>
<reference evidence="12 13" key="1">
    <citation type="submission" date="2020-11" db="EMBL/GenBank/DDBJ databases">
        <title>Kefir isolates.</title>
        <authorList>
            <person name="Marcisauskas S."/>
            <person name="Kim Y."/>
            <person name="Blasche S."/>
        </authorList>
    </citation>
    <scope>NUCLEOTIDE SEQUENCE [LARGE SCALE GENOMIC DNA]</scope>
    <source>
        <strain evidence="12 13">OG2</strain>
    </source>
</reference>
<dbReference type="GO" id="GO:0046354">
    <property type="term" value="P:mannan biosynthetic process"/>
    <property type="evidence" value="ECO:0007669"/>
    <property type="project" value="TreeGrafter"/>
</dbReference>
<sequence>MLSISRRVIKFVKLALVLLLLTSIIIVSTGYSDTANDTVRYYTNSIQDYVDTYILPDKDTEEVGDSDLQDIELDFEKIEDTNSSEQEFEHDMFADQENLSDNDQIESVESFFEHLFTSIHSNSPTIENGKIYNEDCLLNGDIGTRPDNYKDWYKLTEKSLGNCLMISEEDLAHLRKKHADYVRLLNSLDLHELSTDKEISEDNSINSFYKGDGIVIVGGDKYTLLSFLAIKTLRHFNTTLPVEVFIPNGESYDRDFCNDLLPQYNAKCIYLSDILSQETIEKNTFQGYQYKSLAILTSSFQNLLLLDADNFAITNLDSIFESNVYKENGLVLWPDFWRRTTTPKYYDLAYKNINTKNRVRNSIDDVSPMEIYNNDKNDLENSPLHDFEGTLPDMSTESGQLLINKNKHMKTVLLSLYYNFNGRSWYYSIFSQRAAGEGDKETFIAAAHYFDLPFYQVRTGPGVDGYFKQDSTNDYRGVGILQHNFIQDYQRYQTAVNDFKESKFGPFKKDELDTFTLDSFYSHYFEGDNKKEVNVMFIHANFPKFNPVELYKSHDFMYNGDHFRSYNNLKRINNFDLELFVYSTLKEYICISNLYFPYVAHSLDNNEDEYAAMCKYIRDRATHMESTHEEALKSN</sequence>
<organism evidence="12 13">
    <name type="scientific">Maudiozyma exigua</name>
    <name type="common">Yeast</name>
    <name type="synonym">Kazachstania exigua</name>
    <dbReference type="NCBI Taxonomy" id="34358"/>
    <lineage>
        <taxon>Eukaryota</taxon>
        <taxon>Fungi</taxon>
        <taxon>Dikarya</taxon>
        <taxon>Ascomycota</taxon>
        <taxon>Saccharomycotina</taxon>
        <taxon>Saccharomycetes</taxon>
        <taxon>Saccharomycetales</taxon>
        <taxon>Saccharomycetaceae</taxon>
        <taxon>Maudiozyma</taxon>
    </lineage>
</organism>
<evidence type="ECO:0000256" key="4">
    <source>
        <dbReference type="ARBA" id="ARBA00022679"/>
    </source>
</evidence>
<dbReference type="SUPFAM" id="SSF53448">
    <property type="entry name" value="Nucleotide-diphospho-sugar transferases"/>
    <property type="match status" value="1"/>
</dbReference>
<comment type="pathway">
    <text evidence="2">Protein modification; protein glycosylation.</text>
</comment>
<evidence type="ECO:0000256" key="5">
    <source>
        <dbReference type="ARBA" id="ARBA00022692"/>
    </source>
</evidence>
<keyword evidence="4" id="KW-0808">Transferase</keyword>
<feature type="signal peptide" evidence="11">
    <location>
        <begin position="1"/>
        <end position="30"/>
    </location>
</feature>
<keyword evidence="6" id="KW-0735">Signal-anchor</keyword>
<dbReference type="OrthoDB" id="430354at2759"/>
<evidence type="ECO:0000256" key="9">
    <source>
        <dbReference type="ARBA" id="ARBA00023136"/>
    </source>
</evidence>
<evidence type="ECO:0000313" key="13">
    <source>
        <dbReference type="Proteomes" id="UP000750334"/>
    </source>
</evidence>
<name>A0A9P6WB50_MAUEX</name>
<comment type="similarity">
    <text evidence="3">Belongs to the MNN1/MNT family.</text>
</comment>
<keyword evidence="9" id="KW-0472">Membrane</keyword>
<evidence type="ECO:0000313" key="12">
    <source>
        <dbReference type="EMBL" id="KAG0668767.1"/>
    </source>
</evidence>